<dbReference type="EMBL" id="FOOT01000003">
    <property type="protein sequence ID" value="SFG75628.1"/>
    <property type="molecule type" value="Genomic_DNA"/>
</dbReference>
<gene>
    <name evidence="1" type="ORF">SAMN05421739_103515</name>
</gene>
<dbReference type="AlphaFoldDB" id="A0A1I2UF16"/>
<proteinExistence type="predicted"/>
<dbReference type="RefSeq" id="WP_245756196.1">
    <property type="nucleotide sequence ID" value="NZ_FOOT01000003.1"/>
</dbReference>
<sequence>MQAFLYFDLSSDTAFHKPVVEQVRQRIPIVSVLDLDARSDELLQHYALRLLRESEKAVVCIKADENAAELGSLMPLLEELLEEGKQRLVLLQGQHPRLQRIFAARPHVVFKVVTEEQVVEEVKRFLEV</sequence>
<name>A0A1I2UF16_9BACT</name>
<evidence type="ECO:0000313" key="1">
    <source>
        <dbReference type="EMBL" id="SFG75628.1"/>
    </source>
</evidence>
<accession>A0A1I2UF16</accession>
<keyword evidence="2" id="KW-1185">Reference proteome</keyword>
<dbReference type="Proteomes" id="UP000198724">
    <property type="component" value="Unassembled WGS sequence"/>
</dbReference>
<evidence type="ECO:0000313" key="2">
    <source>
        <dbReference type="Proteomes" id="UP000198724"/>
    </source>
</evidence>
<organism evidence="1 2">
    <name type="scientific">Pontibacter chinhatensis</name>
    <dbReference type="NCBI Taxonomy" id="1436961"/>
    <lineage>
        <taxon>Bacteria</taxon>
        <taxon>Pseudomonadati</taxon>
        <taxon>Bacteroidota</taxon>
        <taxon>Cytophagia</taxon>
        <taxon>Cytophagales</taxon>
        <taxon>Hymenobacteraceae</taxon>
        <taxon>Pontibacter</taxon>
    </lineage>
</organism>
<dbReference type="STRING" id="1436961.SAMN05421739_103515"/>
<reference evidence="2" key="1">
    <citation type="submission" date="2016-10" db="EMBL/GenBank/DDBJ databases">
        <authorList>
            <person name="Varghese N."/>
            <person name="Submissions S."/>
        </authorList>
    </citation>
    <scope>NUCLEOTIDE SEQUENCE [LARGE SCALE GENOMIC DNA]</scope>
    <source>
        <strain evidence="2">LP51</strain>
    </source>
</reference>
<protein>
    <submittedName>
        <fullName evidence="1">Uncharacterized protein</fullName>
    </submittedName>
</protein>